<dbReference type="SUPFAM" id="SSF52540">
    <property type="entry name" value="P-loop containing nucleoside triphosphate hydrolases"/>
    <property type="match status" value="1"/>
</dbReference>
<dbReference type="InterPro" id="IPR005225">
    <property type="entry name" value="Small_GTP-bd"/>
</dbReference>
<gene>
    <name evidence="4" type="ORF">OVA965_LOCUS5792</name>
    <name evidence="5" type="ORF">TMI583_LOCUS5789</name>
</gene>
<dbReference type="AlphaFoldDB" id="A0A8S2D7B3"/>
<dbReference type="EMBL" id="CAJOBA010001668">
    <property type="protein sequence ID" value="CAF3608309.1"/>
    <property type="molecule type" value="Genomic_DNA"/>
</dbReference>
<sequence length="259" mass="29829">MTQINCILVGKTGAGKTTLIETLKNPEYVNTQSTLYTATNNVASQTITVASDNNKLYEVKIVDTPGLNDVRNDIYNQYSNEEKLKLIRNHLFQTDYTFIGLVFDMKSIIQEDLASFRILREYLGETLTWKTLLIITHCENKRAEDLRQFDLQLQGENLGELVSFCKLGHVYTGALNSEVLRYSGVREPMLENVMKLRKDLLAKVISFDKSPPMMSNRNRSDEREPLILQRRRAKSHYCDCCCECCRDCCNYICDYCTIL</sequence>
<comment type="caution">
    <text evidence="4">The sequence shown here is derived from an EMBL/GenBank/DDBJ whole genome shotgun (WGS) entry which is preliminary data.</text>
</comment>
<dbReference type="CDD" id="cd00882">
    <property type="entry name" value="Ras_like_GTPase"/>
    <property type="match status" value="1"/>
</dbReference>
<reference evidence="4" key="1">
    <citation type="submission" date="2021-02" db="EMBL/GenBank/DDBJ databases">
        <authorList>
            <person name="Nowell W R."/>
        </authorList>
    </citation>
    <scope>NUCLEOTIDE SEQUENCE</scope>
</reference>
<name>A0A8S2D7B3_9BILA</name>
<protein>
    <recommendedName>
        <fullName evidence="3">AIG1-type G domain-containing protein</fullName>
    </recommendedName>
</protein>
<comment type="similarity">
    <text evidence="1">Belongs to the TRAFAC class TrmE-Era-EngA-EngB-Septin-like GTPase superfamily. AIG1/Toc34/Toc159-like paraseptin GTPase family. IAN subfamily.</text>
</comment>
<dbReference type="Gene3D" id="3.40.50.300">
    <property type="entry name" value="P-loop containing nucleotide triphosphate hydrolases"/>
    <property type="match status" value="1"/>
</dbReference>
<dbReference type="GO" id="GO:0005525">
    <property type="term" value="F:GTP binding"/>
    <property type="evidence" value="ECO:0007669"/>
    <property type="project" value="InterPro"/>
</dbReference>
<evidence type="ECO:0000313" key="4">
    <source>
        <dbReference type="EMBL" id="CAF0823932.1"/>
    </source>
</evidence>
<dbReference type="Pfam" id="PF04548">
    <property type="entry name" value="AIG1"/>
    <property type="match status" value="1"/>
</dbReference>
<keyword evidence="2" id="KW-0547">Nucleotide-binding</keyword>
<evidence type="ECO:0000256" key="2">
    <source>
        <dbReference type="ARBA" id="ARBA00022741"/>
    </source>
</evidence>
<evidence type="ECO:0000256" key="1">
    <source>
        <dbReference type="ARBA" id="ARBA00008535"/>
    </source>
</evidence>
<organism evidence="4 6">
    <name type="scientific">Didymodactylos carnosus</name>
    <dbReference type="NCBI Taxonomy" id="1234261"/>
    <lineage>
        <taxon>Eukaryota</taxon>
        <taxon>Metazoa</taxon>
        <taxon>Spiralia</taxon>
        <taxon>Gnathifera</taxon>
        <taxon>Rotifera</taxon>
        <taxon>Eurotatoria</taxon>
        <taxon>Bdelloidea</taxon>
        <taxon>Philodinida</taxon>
        <taxon>Philodinidae</taxon>
        <taxon>Didymodactylos</taxon>
    </lineage>
</organism>
<proteinExistence type="inferred from homology"/>
<accession>A0A8S2D7B3</accession>
<dbReference type="InterPro" id="IPR027417">
    <property type="entry name" value="P-loop_NTPase"/>
</dbReference>
<dbReference type="NCBIfam" id="TIGR00231">
    <property type="entry name" value="small_GTP"/>
    <property type="match status" value="1"/>
</dbReference>
<evidence type="ECO:0000259" key="3">
    <source>
        <dbReference type="Pfam" id="PF04548"/>
    </source>
</evidence>
<dbReference type="EMBL" id="CAJNOK010001668">
    <property type="protein sequence ID" value="CAF0823932.1"/>
    <property type="molecule type" value="Genomic_DNA"/>
</dbReference>
<feature type="domain" description="AIG1-type G" evidence="3">
    <location>
        <begin position="5"/>
        <end position="170"/>
    </location>
</feature>
<dbReference type="Proteomes" id="UP000682733">
    <property type="component" value="Unassembled WGS sequence"/>
</dbReference>
<dbReference type="InterPro" id="IPR006703">
    <property type="entry name" value="G_AIG1"/>
</dbReference>
<evidence type="ECO:0000313" key="5">
    <source>
        <dbReference type="EMBL" id="CAF3608309.1"/>
    </source>
</evidence>
<evidence type="ECO:0000313" key="6">
    <source>
        <dbReference type="Proteomes" id="UP000677228"/>
    </source>
</evidence>
<dbReference type="Proteomes" id="UP000677228">
    <property type="component" value="Unassembled WGS sequence"/>
</dbReference>